<comment type="caution">
    <text evidence="1">The sequence shown here is derived from an EMBL/GenBank/DDBJ whole genome shotgun (WGS) entry which is preliminary data.</text>
</comment>
<evidence type="ECO:0000313" key="2">
    <source>
        <dbReference type="Proteomes" id="UP000038009"/>
    </source>
</evidence>
<dbReference type="VEuPathDB" id="TriTrypDB:Lsey_0104_0220"/>
<gene>
    <name evidence="1" type="ORF">ABL78_3874</name>
</gene>
<dbReference type="AlphaFoldDB" id="A0A0N1PBK6"/>
<evidence type="ECO:0008006" key="3">
    <source>
        <dbReference type="Google" id="ProtNLM"/>
    </source>
</evidence>
<dbReference type="Proteomes" id="UP000038009">
    <property type="component" value="Unassembled WGS sequence"/>
</dbReference>
<protein>
    <recommendedName>
        <fullName evidence="3">Cyclin N-terminal domain-containing protein</fullName>
    </recommendedName>
</protein>
<dbReference type="OMA" id="KCSRSIR"/>
<keyword evidence="2" id="KW-1185">Reference proteome</keyword>
<dbReference type="EMBL" id="LJSK01000104">
    <property type="protein sequence ID" value="KPI87062.1"/>
    <property type="molecule type" value="Genomic_DNA"/>
</dbReference>
<organism evidence="1 2">
    <name type="scientific">Leptomonas seymouri</name>
    <dbReference type="NCBI Taxonomy" id="5684"/>
    <lineage>
        <taxon>Eukaryota</taxon>
        <taxon>Discoba</taxon>
        <taxon>Euglenozoa</taxon>
        <taxon>Kinetoplastea</taxon>
        <taxon>Metakinetoplastina</taxon>
        <taxon>Trypanosomatida</taxon>
        <taxon>Trypanosomatidae</taxon>
        <taxon>Leishmaniinae</taxon>
        <taxon>Leptomonas</taxon>
    </lineage>
</organism>
<proteinExistence type="predicted"/>
<dbReference type="OrthoDB" id="240179at2759"/>
<name>A0A0N1PBK6_LEPSE</name>
<evidence type="ECO:0000313" key="1">
    <source>
        <dbReference type="EMBL" id="KPI87062.1"/>
    </source>
</evidence>
<reference evidence="1 2" key="1">
    <citation type="journal article" date="2015" name="PLoS Pathog.">
        <title>Leptomonas seymouri: Adaptations to the Dixenous Life Cycle Analyzed by Genome Sequencing, Transcriptome Profiling and Co-infection with Leishmania donovani.</title>
        <authorList>
            <person name="Kraeva N."/>
            <person name="Butenko A."/>
            <person name="Hlavacova J."/>
            <person name="Kostygov A."/>
            <person name="Myskova J."/>
            <person name="Grybchuk D."/>
            <person name="Lestinova T."/>
            <person name="Votypka J."/>
            <person name="Volf P."/>
            <person name="Opperdoes F."/>
            <person name="Flegontov P."/>
            <person name="Lukes J."/>
            <person name="Yurchenko V."/>
        </authorList>
    </citation>
    <scope>NUCLEOTIDE SEQUENCE [LARGE SCALE GENOMIC DNA]</scope>
    <source>
        <strain evidence="1 2">ATCC 30220</strain>
    </source>
</reference>
<sequence length="193" mass="21232">MCSTSSELQVHTIDPKLHNIDCSRSVWNRAAVIYHMTRTKLHVGVSDKVLFSACISCALKECSASTNLPELLEMRKDVSEVDAAAVEALIFEYVRPNVVLIESCLRFQLKTLTLYAPTVYGSRECVARVALALSQRLYDCSLCLFPETCACACLLAACSLCTVGVDCSTLPAEFRSQLLNRVSEHLLSSNGFL</sequence>
<accession>A0A0N1PBK6</accession>